<evidence type="ECO:0000313" key="7">
    <source>
        <dbReference type="EMBL" id="TFY55657.1"/>
    </source>
</evidence>
<keyword evidence="1" id="KW-0444">Lipid biosynthesis</keyword>
<dbReference type="SUPFAM" id="SSF51735">
    <property type="entry name" value="NAD(P)-binding Rossmann-fold domains"/>
    <property type="match status" value="1"/>
</dbReference>
<dbReference type="InterPro" id="IPR051593">
    <property type="entry name" value="Ergosterol_Biosynth_ERG27"/>
</dbReference>
<dbReference type="AlphaFoldDB" id="A0A4Y9Y251"/>
<evidence type="ECO:0000256" key="3">
    <source>
        <dbReference type="ARBA" id="ARBA00022955"/>
    </source>
</evidence>
<dbReference type="GO" id="GO:0005811">
    <property type="term" value="C:lipid droplet"/>
    <property type="evidence" value="ECO:0007669"/>
    <property type="project" value="TreeGrafter"/>
</dbReference>
<dbReference type="Gene3D" id="3.40.50.720">
    <property type="entry name" value="NAD(P)-binding Rossmann-like Domain"/>
    <property type="match status" value="1"/>
</dbReference>
<dbReference type="GO" id="GO:0005789">
    <property type="term" value="C:endoplasmic reticulum membrane"/>
    <property type="evidence" value="ECO:0007669"/>
    <property type="project" value="TreeGrafter"/>
</dbReference>
<sequence>MSSRPIIIVTGANNGIGFGTCRRLLDQLSQPHPTDAKPQFPPNEGQVDQGFTYPCDGLTLIMACRNAQRAEAARDKLLKTFEKDVQRRRHEPGHLAQAKKFRENLEIKIHKLDLASVQSVLEFGDEIGRTYPYISRVIFNAGVAPFLRLQWAALIKQIFTDFLGAATSPRFYVEEVGLTSDDGLGWVWQCNVFGHYVLYRVLQPLLAASANDTTGPGRVIWVSSLEALPEFFDKEDWQLIKTAHPYEASKFQVELIGTHLDTIARQDPDPKVRHLVVHPGVVYSSIDAALIPPILHELKHLVFYLARWFGSPNHPITHLHGAAAAVHVALVSIACIPLLFATASKSNSVRSAGFAHGGVLPSEDNPVRFHSITDRWGNDAVGVDYVHGWDECKEAARNLEAQHSALYKKFLAAEGRKQEGGTSD</sequence>
<protein>
    <recommendedName>
        <fullName evidence="9">3-keto sterol reductase</fullName>
    </recommendedName>
</protein>
<evidence type="ECO:0000256" key="6">
    <source>
        <dbReference type="ARBA" id="ARBA00023593"/>
    </source>
</evidence>
<gene>
    <name evidence="7" type="ORF">EVG20_g9238</name>
</gene>
<keyword evidence="3" id="KW-0752">Steroid biosynthesis</keyword>
<keyword evidence="4" id="KW-0560">Oxidoreductase</keyword>
<dbReference type="EMBL" id="SEOQ01000896">
    <property type="protein sequence ID" value="TFY55657.1"/>
    <property type="molecule type" value="Genomic_DNA"/>
</dbReference>
<organism evidence="7 8">
    <name type="scientific">Dentipellis fragilis</name>
    <dbReference type="NCBI Taxonomy" id="205917"/>
    <lineage>
        <taxon>Eukaryota</taxon>
        <taxon>Fungi</taxon>
        <taxon>Dikarya</taxon>
        <taxon>Basidiomycota</taxon>
        <taxon>Agaricomycotina</taxon>
        <taxon>Agaricomycetes</taxon>
        <taxon>Russulales</taxon>
        <taxon>Hericiaceae</taxon>
        <taxon>Dentipellis</taxon>
    </lineage>
</organism>
<dbReference type="Proteomes" id="UP000298327">
    <property type="component" value="Unassembled WGS sequence"/>
</dbReference>
<dbReference type="InterPro" id="IPR036291">
    <property type="entry name" value="NAD(P)-bd_dom_sf"/>
</dbReference>
<dbReference type="PANTHER" id="PTHR43647:SF1">
    <property type="entry name" value="3-KETO-STEROID REDUCTASE ERG27"/>
    <property type="match status" value="1"/>
</dbReference>
<reference evidence="7 8" key="1">
    <citation type="submission" date="2019-02" db="EMBL/GenBank/DDBJ databases">
        <title>Genome sequencing of the rare red list fungi Dentipellis fragilis.</title>
        <authorList>
            <person name="Buettner E."/>
            <person name="Kellner H."/>
        </authorList>
    </citation>
    <scope>NUCLEOTIDE SEQUENCE [LARGE SCALE GENOMIC DNA]</scope>
    <source>
        <strain evidence="7 8">DSM 105465</strain>
    </source>
</reference>
<keyword evidence="8" id="KW-1185">Reference proteome</keyword>
<comment type="similarity">
    <text evidence="6">Belongs to the short-chain dehydrogenases/reductases (SDR) family. ERG27 subfamily.</text>
</comment>
<evidence type="ECO:0000256" key="5">
    <source>
        <dbReference type="ARBA" id="ARBA00023098"/>
    </source>
</evidence>
<evidence type="ECO:0000313" key="8">
    <source>
        <dbReference type="Proteomes" id="UP000298327"/>
    </source>
</evidence>
<name>A0A4Y9Y251_9AGAM</name>
<dbReference type="OrthoDB" id="9989144at2759"/>
<evidence type="ECO:0000256" key="4">
    <source>
        <dbReference type="ARBA" id="ARBA00023002"/>
    </source>
</evidence>
<dbReference type="GO" id="GO:0006694">
    <property type="term" value="P:steroid biosynthetic process"/>
    <property type="evidence" value="ECO:0007669"/>
    <property type="project" value="UniProtKB-KW"/>
</dbReference>
<dbReference type="GO" id="GO:0005741">
    <property type="term" value="C:mitochondrial outer membrane"/>
    <property type="evidence" value="ECO:0007669"/>
    <property type="project" value="TreeGrafter"/>
</dbReference>
<evidence type="ECO:0000256" key="2">
    <source>
        <dbReference type="ARBA" id="ARBA00022857"/>
    </source>
</evidence>
<dbReference type="PANTHER" id="PTHR43647">
    <property type="entry name" value="DEHYDROGENASE"/>
    <property type="match status" value="1"/>
</dbReference>
<dbReference type="STRING" id="205917.A0A4Y9Y251"/>
<comment type="caution">
    <text evidence="7">The sequence shown here is derived from an EMBL/GenBank/DDBJ whole genome shotgun (WGS) entry which is preliminary data.</text>
</comment>
<evidence type="ECO:0008006" key="9">
    <source>
        <dbReference type="Google" id="ProtNLM"/>
    </source>
</evidence>
<proteinExistence type="inferred from homology"/>
<dbReference type="GO" id="GO:0000253">
    <property type="term" value="F:3-beta-hydroxysteroid 3-dehydrogenase (NADP+) activity"/>
    <property type="evidence" value="ECO:0007669"/>
    <property type="project" value="TreeGrafter"/>
</dbReference>
<keyword evidence="5" id="KW-0443">Lipid metabolism</keyword>
<keyword evidence="2" id="KW-0521">NADP</keyword>
<accession>A0A4Y9Y251</accession>
<evidence type="ECO:0000256" key="1">
    <source>
        <dbReference type="ARBA" id="ARBA00022516"/>
    </source>
</evidence>